<dbReference type="AlphaFoldDB" id="A0AAV7NLJ9"/>
<evidence type="ECO:0000256" key="1">
    <source>
        <dbReference type="SAM" id="MobiDB-lite"/>
    </source>
</evidence>
<feature type="region of interest" description="Disordered" evidence="1">
    <location>
        <begin position="37"/>
        <end position="114"/>
    </location>
</feature>
<dbReference type="EMBL" id="JANPWB010000012">
    <property type="protein sequence ID" value="KAJ1115517.1"/>
    <property type="molecule type" value="Genomic_DNA"/>
</dbReference>
<keyword evidence="3" id="KW-1185">Reference proteome</keyword>
<feature type="compositionally biased region" description="Basic and acidic residues" evidence="1">
    <location>
        <begin position="71"/>
        <end position="84"/>
    </location>
</feature>
<comment type="caution">
    <text evidence="2">The sequence shown here is derived from an EMBL/GenBank/DDBJ whole genome shotgun (WGS) entry which is preliminary data.</text>
</comment>
<evidence type="ECO:0000313" key="2">
    <source>
        <dbReference type="EMBL" id="KAJ1115517.1"/>
    </source>
</evidence>
<gene>
    <name evidence="2" type="ORF">NDU88_003741</name>
</gene>
<dbReference type="Proteomes" id="UP001066276">
    <property type="component" value="Chromosome 8"/>
</dbReference>
<protein>
    <submittedName>
        <fullName evidence="2">Uncharacterized protein</fullName>
    </submittedName>
</protein>
<name>A0AAV7NLJ9_PLEWA</name>
<evidence type="ECO:0000313" key="3">
    <source>
        <dbReference type="Proteomes" id="UP001066276"/>
    </source>
</evidence>
<organism evidence="2 3">
    <name type="scientific">Pleurodeles waltl</name>
    <name type="common">Iberian ribbed newt</name>
    <dbReference type="NCBI Taxonomy" id="8319"/>
    <lineage>
        <taxon>Eukaryota</taxon>
        <taxon>Metazoa</taxon>
        <taxon>Chordata</taxon>
        <taxon>Craniata</taxon>
        <taxon>Vertebrata</taxon>
        <taxon>Euteleostomi</taxon>
        <taxon>Amphibia</taxon>
        <taxon>Batrachia</taxon>
        <taxon>Caudata</taxon>
        <taxon>Salamandroidea</taxon>
        <taxon>Salamandridae</taxon>
        <taxon>Pleurodelinae</taxon>
        <taxon>Pleurodeles</taxon>
    </lineage>
</organism>
<reference evidence="2" key="1">
    <citation type="journal article" date="2022" name="bioRxiv">
        <title>Sequencing and chromosome-scale assembly of the giantPleurodeles waltlgenome.</title>
        <authorList>
            <person name="Brown T."/>
            <person name="Elewa A."/>
            <person name="Iarovenko S."/>
            <person name="Subramanian E."/>
            <person name="Araus A.J."/>
            <person name="Petzold A."/>
            <person name="Susuki M."/>
            <person name="Suzuki K.-i.T."/>
            <person name="Hayashi T."/>
            <person name="Toyoda A."/>
            <person name="Oliveira C."/>
            <person name="Osipova E."/>
            <person name="Leigh N.D."/>
            <person name="Simon A."/>
            <person name="Yun M.H."/>
        </authorList>
    </citation>
    <scope>NUCLEOTIDE SEQUENCE</scope>
    <source>
        <strain evidence="2">20211129_DDA</strain>
        <tissue evidence="2">Liver</tissue>
    </source>
</reference>
<accession>A0AAV7NLJ9</accession>
<sequence>MNLRRNRSPTAYTYSFFLDAVLTNARDLLKLFPLRRKLPAGSDRQPLQESSLAPTAECSRQPRQLGPRRNNRTDARRTQAEKGNKATARMGCDKGTKAAAPEAWLPEQVHAQDK</sequence>
<proteinExistence type="predicted"/>